<dbReference type="PANTHER" id="PTHR12290">
    <property type="entry name" value="CORNICHON-RELATED"/>
    <property type="match status" value="1"/>
</dbReference>
<dbReference type="GO" id="GO:0003824">
    <property type="term" value="F:catalytic activity"/>
    <property type="evidence" value="ECO:0007669"/>
    <property type="project" value="UniProtKB-ARBA"/>
</dbReference>
<gene>
    <name evidence="4" type="ORF">RSOLAG1IB_06866</name>
</gene>
<dbReference type="InterPro" id="IPR035929">
    <property type="entry name" value="CoaB-like_sf"/>
</dbReference>
<evidence type="ECO:0000259" key="3">
    <source>
        <dbReference type="Pfam" id="PF04127"/>
    </source>
</evidence>
<organism evidence="4 5">
    <name type="scientific">Thanatephorus cucumeris (strain AG1-IB / isolate 7/3/14)</name>
    <name type="common">Lettuce bottom rot fungus</name>
    <name type="synonym">Rhizoctonia solani</name>
    <dbReference type="NCBI Taxonomy" id="1108050"/>
    <lineage>
        <taxon>Eukaryota</taxon>
        <taxon>Fungi</taxon>
        <taxon>Dikarya</taxon>
        <taxon>Basidiomycota</taxon>
        <taxon>Agaricomycotina</taxon>
        <taxon>Agaricomycetes</taxon>
        <taxon>Cantharellales</taxon>
        <taxon>Ceratobasidiaceae</taxon>
        <taxon>Rhizoctonia</taxon>
        <taxon>Rhizoctonia solani AG-1</taxon>
    </lineage>
</organism>
<dbReference type="STRING" id="1108050.A0A0B7F9F5"/>
<evidence type="ECO:0000256" key="2">
    <source>
        <dbReference type="SAM" id="Coils"/>
    </source>
</evidence>
<reference evidence="4 5" key="1">
    <citation type="submission" date="2014-11" db="EMBL/GenBank/DDBJ databases">
        <authorList>
            <person name="Wibberg Daniel"/>
        </authorList>
    </citation>
    <scope>NUCLEOTIDE SEQUENCE [LARGE SCALE GENOMIC DNA]</scope>
    <source>
        <strain evidence="4">Rhizoctonia solani AG1-IB 7/3/14</strain>
    </source>
</reference>
<dbReference type="SUPFAM" id="SSF102645">
    <property type="entry name" value="CoaB-like"/>
    <property type="match status" value="1"/>
</dbReference>
<evidence type="ECO:0000256" key="1">
    <source>
        <dbReference type="ARBA" id="ARBA00005703"/>
    </source>
</evidence>
<dbReference type="GO" id="GO:0015937">
    <property type="term" value="P:coenzyme A biosynthetic process"/>
    <property type="evidence" value="ECO:0007669"/>
    <property type="project" value="UniProtKB-ARBA"/>
</dbReference>
<feature type="coiled-coil region" evidence="2">
    <location>
        <begin position="292"/>
        <end position="319"/>
    </location>
</feature>
<evidence type="ECO:0000313" key="5">
    <source>
        <dbReference type="Proteomes" id="UP000059188"/>
    </source>
</evidence>
<protein>
    <recommendedName>
        <fullName evidence="3">DNA/pantothenate metabolism flavoprotein C-terminal domain-containing protein</fullName>
    </recommendedName>
</protein>
<dbReference type="AlphaFoldDB" id="A0A0B7F9F5"/>
<accession>A0A0B7F9F5</accession>
<keyword evidence="2" id="KW-0175">Coiled coil</keyword>
<dbReference type="InterPro" id="IPR007085">
    <property type="entry name" value="DNA/pantothenate-metab_flavo_C"/>
</dbReference>
<sequence>MDVNEETSFSAESYFETQPPPAGIDEVIQEVNEFIDYHKASGRKIVLITSGGTTVPLELHVFLDNFSAGTRGATSAEYFLKAGYAVIFMHRQFSLQPFSRHYSHTTNPFLDFLELSPPEEGNNGKQPTISVSPSKRTQLAEVLATYQEVHRAKTLHTLTFVTINDYLYLLRGITNTLRAVGRKGMYYLAAAVSDFFVPRKRLSEHKIQSRKGSLIIEMDQVPKILKPLVGEWASGGFVVSFKLETDKDLLVPKARAALERYGHQVVIANRLDNRKYEVIFVTRADGGPGSDNPEFKEEIVRLRDNNSEIEEDIVAKLAESHDQWIDGGCTGLASGHK</sequence>
<dbReference type="Pfam" id="PF04127">
    <property type="entry name" value="DFP"/>
    <property type="match status" value="1"/>
</dbReference>
<dbReference type="Gene3D" id="3.40.50.10300">
    <property type="entry name" value="CoaB-like"/>
    <property type="match status" value="1"/>
</dbReference>
<name>A0A0B7F9F5_THACB</name>
<feature type="domain" description="DNA/pantothenate metabolism flavoprotein C-terminal" evidence="3">
    <location>
        <begin position="178"/>
        <end position="274"/>
    </location>
</feature>
<dbReference type="EMBL" id="LN679114">
    <property type="protein sequence ID" value="CEL54155.1"/>
    <property type="molecule type" value="Genomic_DNA"/>
</dbReference>
<keyword evidence="5" id="KW-1185">Reference proteome</keyword>
<proteinExistence type="inferred from homology"/>
<dbReference type="Proteomes" id="UP000059188">
    <property type="component" value="Unassembled WGS sequence"/>
</dbReference>
<evidence type="ECO:0000313" key="4">
    <source>
        <dbReference type="EMBL" id="CEL54155.1"/>
    </source>
</evidence>
<comment type="similarity">
    <text evidence="1">Belongs to the PPC synthetase family.</text>
</comment>
<dbReference type="OrthoDB" id="70224at2759"/>